<keyword evidence="2" id="KW-1185">Reference proteome</keyword>
<evidence type="ECO:0000313" key="2">
    <source>
        <dbReference type="Proteomes" id="UP000724584"/>
    </source>
</evidence>
<dbReference type="EMBL" id="JAGIZQ010000007">
    <property type="protein sequence ID" value="KAH6617286.1"/>
    <property type="molecule type" value="Genomic_DNA"/>
</dbReference>
<sequence>MSMFGFWTSNSRGSGETVDGHRQLLDCSDSIAHSDSGLTTPISPKRRRPSFADRALCAYPPAKRVKTEQDGDLPSPVSASAEGDDTSALYESSMLPDLDAAKEAIQMQFGLEILLKHDELRLINQELAKCQVALEQLRRCHLIPYPLQCPTPSQMVQISNGNGPALGPTKRGEPVPKWAPPFGVVEGPYARHYAKWLIPDPLFDGIQCEPQGLMDPGRAKNTAEGRTTRSSVSDAVGPGKQRPVRGTAGQRLQALSSGYPQPKDKSSPCTITKADGVVVKLICIDCRRWDFNSTQGFINHCRIAHHRDFKSHEEAAIASGHPIEVDERGAIVGDDHKPPAPVPSGLVHPLAGSESTPEPQAYTALLTRIKASVALYKAGNLPGVNSIPGLSSLPRDSTGAPSQSLVGSSDVPYLSRLMQKKKMGGNLKQQVMDAKTKLDWNWPSPDVDSETDEAPATEGSVAREQPLASVVRTPAVMRMPSRAAVSPSHPPAAYRAASNKGLRTKTHGTDPESPNVPETPMYDDEMGVDLSPNTVISNHAPSLVSDDGEYDDSDDGSASETSDAMETESVSDVAEININDDGDAREASPPPVSRRRGSTSKAAKLKKDETRHVTFVRPTPVPKNNNKGKRKKI</sequence>
<protein>
    <submittedName>
        <fullName evidence="1">Uncharacterized protein</fullName>
    </submittedName>
</protein>
<name>A0ACB7NVJ6_9PEZI</name>
<comment type="caution">
    <text evidence="1">The sequence shown here is derived from an EMBL/GenBank/DDBJ whole genome shotgun (WGS) entry which is preliminary data.</text>
</comment>
<dbReference type="Proteomes" id="UP000724584">
    <property type="component" value="Unassembled WGS sequence"/>
</dbReference>
<evidence type="ECO:0000313" key="1">
    <source>
        <dbReference type="EMBL" id="KAH6617286.1"/>
    </source>
</evidence>
<organism evidence="1 2">
    <name type="scientific">Chaetomium tenue</name>
    <dbReference type="NCBI Taxonomy" id="1854479"/>
    <lineage>
        <taxon>Eukaryota</taxon>
        <taxon>Fungi</taxon>
        <taxon>Dikarya</taxon>
        <taxon>Ascomycota</taxon>
        <taxon>Pezizomycotina</taxon>
        <taxon>Sordariomycetes</taxon>
        <taxon>Sordariomycetidae</taxon>
        <taxon>Sordariales</taxon>
        <taxon>Chaetomiaceae</taxon>
        <taxon>Chaetomium</taxon>
    </lineage>
</organism>
<accession>A0ACB7NVJ6</accession>
<proteinExistence type="predicted"/>
<gene>
    <name evidence="1" type="ORF">F5144DRAFT_388453</name>
</gene>
<reference evidence="1 2" key="1">
    <citation type="journal article" date="2021" name="Nat. Commun.">
        <title>Genetic determinants of endophytism in the Arabidopsis root mycobiome.</title>
        <authorList>
            <person name="Mesny F."/>
            <person name="Miyauchi S."/>
            <person name="Thiergart T."/>
            <person name="Pickel B."/>
            <person name="Atanasova L."/>
            <person name="Karlsson M."/>
            <person name="Huettel B."/>
            <person name="Barry K.W."/>
            <person name="Haridas S."/>
            <person name="Chen C."/>
            <person name="Bauer D."/>
            <person name="Andreopoulos W."/>
            <person name="Pangilinan J."/>
            <person name="LaButti K."/>
            <person name="Riley R."/>
            <person name="Lipzen A."/>
            <person name="Clum A."/>
            <person name="Drula E."/>
            <person name="Henrissat B."/>
            <person name="Kohler A."/>
            <person name="Grigoriev I.V."/>
            <person name="Martin F.M."/>
            <person name="Hacquard S."/>
        </authorList>
    </citation>
    <scope>NUCLEOTIDE SEQUENCE [LARGE SCALE GENOMIC DNA]</scope>
    <source>
        <strain evidence="1 2">MPI-SDFR-AT-0079</strain>
    </source>
</reference>